<reference evidence="3" key="1">
    <citation type="journal article" date="2019" name="Int. J. Syst. Evol. Microbiol.">
        <title>The Global Catalogue of Microorganisms (GCM) 10K type strain sequencing project: providing services to taxonomists for standard genome sequencing and annotation.</title>
        <authorList>
            <consortium name="The Broad Institute Genomics Platform"/>
            <consortium name="The Broad Institute Genome Sequencing Center for Infectious Disease"/>
            <person name="Wu L."/>
            <person name="Ma J."/>
        </authorList>
    </citation>
    <scope>NUCLEOTIDE SEQUENCE [LARGE SCALE GENOMIC DNA]</scope>
    <source>
        <strain evidence="3">CCUG 55995</strain>
    </source>
</reference>
<accession>A0ABV9I6T5</accession>
<evidence type="ECO:0000313" key="2">
    <source>
        <dbReference type="EMBL" id="MFC4638024.1"/>
    </source>
</evidence>
<evidence type="ECO:0000256" key="1">
    <source>
        <dbReference type="SAM" id="SignalP"/>
    </source>
</evidence>
<proteinExistence type="predicted"/>
<dbReference type="Proteomes" id="UP001595952">
    <property type="component" value="Unassembled WGS sequence"/>
</dbReference>
<dbReference type="EMBL" id="JBHSEI010000004">
    <property type="protein sequence ID" value="MFC4638024.1"/>
    <property type="molecule type" value="Genomic_DNA"/>
</dbReference>
<keyword evidence="3" id="KW-1185">Reference proteome</keyword>
<gene>
    <name evidence="2" type="ORF">ACFO0D_06695</name>
</gene>
<comment type="caution">
    <text evidence="2">The sequence shown here is derived from an EMBL/GenBank/DDBJ whole genome shotgun (WGS) entry which is preliminary data.</text>
</comment>
<dbReference type="RefSeq" id="WP_380061040.1">
    <property type="nucleotide sequence ID" value="NZ_JBHSEI010000004.1"/>
</dbReference>
<keyword evidence="1" id="KW-0732">Signal</keyword>
<feature type="signal peptide" evidence="1">
    <location>
        <begin position="1"/>
        <end position="21"/>
    </location>
</feature>
<organism evidence="2 3">
    <name type="scientific">Deinococcus hohokamensis</name>
    <dbReference type="NCBI Taxonomy" id="309883"/>
    <lineage>
        <taxon>Bacteria</taxon>
        <taxon>Thermotogati</taxon>
        <taxon>Deinococcota</taxon>
        <taxon>Deinococci</taxon>
        <taxon>Deinococcales</taxon>
        <taxon>Deinococcaceae</taxon>
        <taxon>Deinococcus</taxon>
    </lineage>
</organism>
<name>A0ABV9I6T5_9DEIO</name>
<evidence type="ECO:0000313" key="3">
    <source>
        <dbReference type="Proteomes" id="UP001595952"/>
    </source>
</evidence>
<sequence>MRRLLFLGVALTLGGLTAAWAGGAGQPPAAPALAARPSGALHPPTPAAVAASLRAAGYVVTLSPAAPNRDPAMTVLAGGRELDLWLSGCARGTCLRVTVSTSWNYQGRGEQVRPELVSAWNNDYYTQAYTAQERYFLDSSQILTGGFTDEGLRAWMSEYLADVQEFELRLP</sequence>
<feature type="chain" id="PRO_5046910455" evidence="1">
    <location>
        <begin position="22"/>
        <end position="171"/>
    </location>
</feature>
<protein>
    <submittedName>
        <fullName evidence="2">YbjN domain-containing protein</fullName>
    </submittedName>
</protein>